<keyword evidence="4" id="KW-1185">Reference proteome</keyword>
<evidence type="ECO:0000313" key="3">
    <source>
        <dbReference type="EMBL" id="CAI9181261.1"/>
    </source>
</evidence>
<gene>
    <name evidence="3" type="ORF">MRATA1EN1_LOCUS30223</name>
</gene>
<organism evidence="3 4">
    <name type="scientific">Rangifer tarandus platyrhynchus</name>
    <name type="common">Svalbard reindeer</name>
    <dbReference type="NCBI Taxonomy" id="3082113"/>
    <lineage>
        <taxon>Eukaryota</taxon>
        <taxon>Metazoa</taxon>
        <taxon>Chordata</taxon>
        <taxon>Craniata</taxon>
        <taxon>Vertebrata</taxon>
        <taxon>Euteleostomi</taxon>
        <taxon>Mammalia</taxon>
        <taxon>Eutheria</taxon>
        <taxon>Laurasiatheria</taxon>
        <taxon>Artiodactyla</taxon>
        <taxon>Ruminantia</taxon>
        <taxon>Pecora</taxon>
        <taxon>Cervidae</taxon>
        <taxon>Odocoileinae</taxon>
        <taxon>Rangifer</taxon>
    </lineage>
</organism>
<dbReference type="InterPro" id="IPR002190">
    <property type="entry name" value="MHD_dom"/>
</dbReference>
<dbReference type="Gene3D" id="1.10.10.1200">
    <property type="entry name" value="MAGE homology domain, winged helix WH1 motif"/>
    <property type="match status" value="1"/>
</dbReference>
<evidence type="ECO:0000313" key="4">
    <source>
        <dbReference type="Proteomes" id="UP001176941"/>
    </source>
</evidence>
<dbReference type="EMBL" id="OX460343">
    <property type="protein sequence ID" value="CAI9181261.1"/>
    <property type="molecule type" value="Genomic_DNA"/>
</dbReference>
<reference evidence="3" key="1">
    <citation type="submission" date="2023-04" db="EMBL/GenBank/DDBJ databases">
        <authorList>
            <consortium name="ELIXIR-Norway"/>
        </authorList>
    </citation>
    <scope>NUCLEOTIDE SEQUENCE [LARGE SCALE GENOMIC DNA]</scope>
</reference>
<feature type="non-terminal residue" evidence="3">
    <location>
        <position position="1"/>
    </location>
</feature>
<feature type="region of interest" description="Disordered" evidence="1">
    <location>
        <begin position="139"/>
        <end position="189"/>
    </location>
</feature>
<evidence type="ECO:0000259" key="2">
    <source>
        <dbReference type="PROSITE" id="PS50838"/>
    </source>
</evidence>
<feature type="region of interest" description="Disordered" evidence="1">
    <location>
        <begin position="1"/>
        <end position="26"/>
    </location>
</feature>
<name>A0ABN9A9Y1_RANTA</name>
<sequence length="189" mass="20219">MTELSKPEEDLQDPGEAQGPEEVQLLGAEAGEAASTLASSPQVFCSALAEALLQEALNEMVANLIKFLLFKYRAKELSSQAKMLKKVLRDNQEHFSVDFSQASECPAAGLWCGGEGGGPQGAHLHLGPHPGPHLRCDAEQWAEHAQGRPPGAGAPGTRRQRQRSEACVQRSENREGPGSTRNQGEEGAL</sequence>
<evidence type="ECO:0000256" key="1">
    <source>
        <dbReference type="SAM" id="MobiDB-lite"/>
    </source>
</evidence>
<dbReference type="PROSITE" id="PS50838">
    <property type="entry name" value="MAGE"/>
    <property type="match status" value="1"/>
</dbReference>
<protein>
    <recommendedName>
        <fullName evidence="2">MAGE domain-containing protein</fullName>
    </recommendedName>
</protein>
<accession>A0ABN9A9Y1</accession>
<proteinExistence type="predicted"/>
<feature type="compositionally biased region" description="Low complexity" evidence="1">
    <location>
        <begin position="147"/>
        <end position="157"/>
    </location>
</feature>
<dbReference type="InterPro" id="IPR041898">
    <property type="entry name" value="MAGE_WH1"/>
</dbReference>
<feature type="domain" description="MAGE" evidence="2">
    <location>
        <begin position="57"/>
        <end position="104"/>
    </location>
</feature>
<dbReference type="Proteomes" id="UP001176941">
    <property type="component" value="Chromosome X"/>
</dbReference>
<feature type="non-terminal residue" evidence="3">
    <location>
        <position position="189"/>
    </location>
</feature>